<accession>A0A2H3RM22</accession>
<reference evidence="2" key="1">
    <citation type="submission" date="2019-05" db="EMBL/GenBank/DDBJ databases">
        <authorList>
            <person name="Piombo E."/>
        </authorList>
    </citation>
    <scope>NUCLEOTIDE SEQUENCE</scope>
    <source>
        <strain evidence="2">C2S</strain>
    </source>
</reference>
<dbReference type="Pfam" id="PF22893">
    <property type="entry name" value="ULD_2"/>
    <property type="match status" value="1"/>
</dbReference>
<organism evidence="2 3">
    <name type="scientific">Fusarium fujikuroi</name>
    <name type="common">Bakanae and foot rot disease fungus</name>
    <name type="synonym">Gibberella fujikuroi</name>
    <dbReference type="NCBI Taxonomy" id="5127"/>
    <lineage>
        <taxon>Eukaryota</taxon>
        <taxon>Fungi</taxon>
        <taxon>Dikarya</taxon>
        <taxon>Ascomycota</taxon>
        <taxon>Pezizomycotina</taxon>
        <taxon>Sordariomycetes</taxon>
        <taxon>Hypocreomycetidae</taxon>
        <taxon>Hypocreales</taxon>
        <taxon>Nectriaceae</taxon>
        <taxon>Fusarium</taxon>
        <taxon>Fusarium fujikuroi species complex</taxon>
    </lineage>
</organism>
<proteinExistence type="predicted"/>
<sequence>MSHHDQSLRDETWLPTREIQNFYQQMDLEVRELLDCISLCALKTCSIRILNGSRGVVDLPIKLLDASQSLILIPPGLCTSKQKFHNLLRIILRRQPWHAKIDQEEYVLEDKELTTDIGTENWDTKMLPGAEIFMTIISNHKGAVSDTCCPKCRAINIVKMSEGKRVKCQNCHVISNFVETNRVVKLPEDYADSPTEEPLLENAFRIRYLHEKSLTPISRRAPTADDRTFLGQAFTQFYCGDFSDFLYPQQHNLYHAQLLQYSNFITPCRGSHPQIPQLPHTISAVQAARRVPLRNASASKVTTGEGHKNR</sequence>
<evidence type="ECO:0000259" key="1">
    <source>
        <dbReference type="Pfam" id="PF22893"/>
    </source>
</evidence>
<dbReference type="AlphaFoldDB" id="A0A2H3RM22"/>
<evidence type="ECO:0000313" key="3">
    <source>
        <dbReference type="Proteomes" id="UP000760494"/>
    </source>
</evidence>
<dbReference type="EMBL" id="CABFJX010000009">
    <property type="protein sequence ID" value="VTT57216.1"/>
    <property type="molecule type" value="Genomic_DNA"/>
</dbReference>
<feature type="domain" description="Ubiquitin-like" evidence="1">
    <location>
        <begin position="60"/>
        <end position="138"/>
    </location>
</feature>
<name>A0A2H3RM22_FUSFU</name>
<comment type="caution">
    <text evidence="2">The sequence shown here is derived from an EMBL/GenBank/DDBJ whole genome shotgun (WGS) entry which is preliminary data.</text>
</comment>
<protein>
    <recommendedName>
        <fullName evidence="1">Ubiquitin-like domain-containing protein</fullName>
    </recommendedName>
</protein>
<dbReference type="InterPro" id="IPR054464">
    <property type="entry name" value="ULD_fung"/>
</dbReference>
<dbReference type="Proteomes" id="UP000760494">
    <property type="component" value="Unassembled WGS sequence"/>
</dbReference>
<evidence type="ECO:0000313" key="2">
    <source>
        <dbReference type="EMBL" id="VTT57216.1"/>
    </source>
</evidence>
<gene>
    <name evidence="2" type="ORF">C2S_13547</name>
</gene>